<feature type="transmembrane region" description="Helical" evidence="2">
    <location>
        <begin position="21"/>
        <end position="38"/>
    </location>
</feature>
<evidence type="ECO:0000256" key="2">
    <source>
        <dbReference type="SAM" id="Phobius"/>
    </source>
</evidence>
<evidence type="ECO:0000256" key="1">
    <source>
        <dbReference type="SAM" id="MobiDB-lite"/>
    </source>
</evidence>
<dbReference type="EMBL" id="JACSGT010000001">
    <property type="protein sequence ID" value="MCF2217970.1"/>
    <property type="molecule type" value="Genomic_DNA"/>
</dbReference>
<comment type="caution">
    <text evidence="3">The sequence shown here is derived from an EMBL/GenBank/DDBJ whole genome shotgun (WGS) entry which is preliminary data.</text>
</comment>
<keyword evidence="2" id="KW-0472">Membrane</keyword>
<dbReference type="RefSeq" id="WP_235129811.1">
    <property type="nucleotide sequence ID" value="NZ_JACSGT010000001.1"/>
</dbReference>
<dbReference type="InterPro" id="IPR008523">
    <property type="entry name" value="DUF805"/>
</dbReference>
<gene>
    <name evidence="3" type="ORF">H9Q08_01475</name>
</gene>
<keyword evidence="2" id="KW-0812">Transmembrane</keyword>
<dbReference type="PANTHER" id="PTHR34980:SF3">
    <property type="entry name" value="BLR8105 PROTEIN"/>
    <property type="match status" value="1"/>
</dbReference>
<keyword evidence="4" id="KW-1185">Reference proteome</keyword>
<dbReference type="Proteomes" id="UP001430374">
    <property type="component" value="Unassembled WGS sequence"/>
</dbReference>
<sequence>MFKAPFSFDGRIRRIEYILSYVVYAIAAFVLIIIDEIIQSFADPYLLLICFIPLLWFIIAQRTKRCHDLGTSGWFQIIPFYSLWMLFGNSDHGPNEYGPNPKGEGNYNSINEIGQKEY</sequence>
<dbReference type="PANTHER" id="PTHR34980">
    <property type="entry name" value="INNER MEMBRANE PROTEIN-RELATED-RELATED"/>
    <property type="match status" value="1"/>
</dbReference>
<organism evidence="3 4">
    <name type="scientific">Chryseobacterium indicum</name>
    <dbReference type="NCBI Taxonomy" id="2766954"/>
    <lineage>
        <taxon>Bacteria</taxon>
        <taxon>Pseudomonadati</taxon>
        <taxon>Bacteroidota</taxon>
        <taxon>Flavobacteriia</taxon>
        <taxon>Flavobacteriales</taxon>
        <taxon>Weeksellaceae</taxon>
        <taxon>Chryseobacterium group</taxon>
        <taxon>Chryseobacterium</taxon>
    </lineage>
</organism>
<reference evidence="3" key="1">
    <citation type="submission" date="2021-08" db="EMBL/GenBank/DDBJ databases">
        <title>Complete genome sequence of Chryseobacterium sp strain PS-8.</title>
        <authorList>
            <person name="Das S.K."/>
        </authorList>
    </citation>
    <scope>NUCLEOTIDE SEQUENCE</scope>
    <source>
        <strain evidence="3">PS-8</strain>
    </source>
</reference>
<feature type="region of interest" description="Disordered" evidence="1">
    <location>
        <begin position="95"/>
        <end position="118"/>
    </location>
</feature>
<protein>
    <submittedName>
        <fullName evidence="3">DUF805 domain-containing protein</fullName>
    </submittedName>
</protein>
<evidence type="ECO:0000313" key="4">
    <source>
        <dbReference type="Proteomes" id="UP001430374"/>
    </source>
</evidence>
<dbReference type="Pfam" id="PF05656">
    <property type="entry name" value="DUF805"/>
    <property type="match status" value="1"/>
</dbReference>
<name>A0ABS9C214_9FLAO</name>
<proteinExistence type="predicted"/>
<feature type="transmembrane region" description="Helical" evidence="2">
    <location>
        <begin position="44"/>
        <end position="60"/>
    </location>
</feature>
<accession>A0ABS9C214</accession>
<keyword evidence="2" id="KW-1133">Transmembrane helix</keyword>
<evidence type="ECO:0000313" key="3">
    <source>
        <dbReference type="EMBL" id="MCF2217970.1"/>
    </source>
</evidence>